<feature type="region of interest" description="Disordered" evidence="1">
    <location>
        <begin position="216"/>
        <end position="280"/>
    </location>
</feature>
<feature type="compositionally biased region" description="Polar residues" evidence="1">
    <location>
        <begin position="216"/>
        <end position="226"/>
    </location>
</feature>
<reference evidence="2" key="1">
    <citation type="journal article" date="2022" name="bioRxiv">
        <title>Sequencing and chromosome-scale assembly of the giantPleurodeles waltlgenome.</title>
        <authorList>
            <person name="Brown T."/>
            <person name="Elewa A."/>
            <person name="Iarovenko S."/>
            <person name="Subramanian E."/>
            <person name="Araus A.J."/>
            <person name="Petzold A."/>
            <person name="Susuki M."/>
            <person name="Suzuki K.-i.T."/>
            <person name="Hayashi T."/>
            <person name="Toyoda A."/>
            <person name="Oliveira C."/>
            <person name="Osipova E."/>
            <person name="Leigh N.D."/>
            <person name="Simon A."/>
            <person name="Yun M.H."/>
        </authorList>
    </citation>
    <scope>NUCLEOTIDE SEQUENCE</scope>
    <source>
        <strain evidence="2">20211129_DDA</strain>
        <tissue evidence="2">Liver</tissue>
    </source>
</reference>
<evidence type="ECO:0000256" key="1">
    <source>
        <dbReference type="SAM" id="MobiDB-lite"/>
    </source>
</evidence>
<sequence length="280" mass="28858">MPKPRSTVDSTPSPAKQDQGHRLTPAPTHFQQAGQAPVTARSQHLSGPWPPPLHLRGQGERQQPRTLHQLAQLWAGVGLLHHGPARPLPLFAAVGYQPHNATGSQAPPHGPVFAGPAPGLRCPPASMGRRCPTADTTMLHQLQAGPETLPLTSPGACPAGRAGSPRHSGPHHLHLVTGPARTPGHVAAQSADCEQVRPTPMRPPRPLPLFSAVGPTTATRAQSSPNGARGPRSSPGLWIAPRSHGGGLHLTAGAPGSLRQVPGPDEAGGRASAQPPLSAG</sequence>
<evidence type="ECO:0000313" key="2">
    <source>
        <dbReference type="EMBL" id="KAJ1091949.1"/>
    </source>
</evidence>
<proteinExistence type="predicted"/>
<dbReference type="AlphaFoldDB" id="A0AAV7LN76"/>
<protein>
    <submittedName>
        <fullName evidence="2">Uncharacterized protein</fullName>
    </submittedName>
</protein>
<feature type="compositionally biased region" description="Polar residues" evidence="1">
    <location>
        <begin position="29"/>
        <end position="45"/>
    </location>
</feature>
<dbReference type="Proteomes" id="UP001066276">
    <property type="component" value="Chromosome 11"/>
</dbReference>
<comment type="caution">
    <text evidence="2">The sequence shown here is derived from an EMBL/GenBank/DDBJ whole genome shotgun (WGS) entry which is preliminary data.</text>
</comment>
<evidence type="ECO:0000313" key="3">
    <source>
        <dbReference type="Proteomes" id="UP001066276"/>
    </source>
</evidence>
<feature type="region of interest" description="Disordered" evidence="1">
    <location>
        <begin position="1"/>
        <end position="63"/>
    </location>
</feature>
<feature type="compositionally biased region" description="Polar residues" evidence="1">
    <location>
        <begin position="7"/>
        <end position="16"/>
    </location>
</feature>
<dbReference type="EMBL" id="JANPWB010000015">
    <property type="protein sequence ID" value="KAJ1091949.1"/>
    <property type="molecule type" value="Genomic_DNA"/>
</dbReference>
<keyword evidence="3" id="KW-1185">Reference proteome</keyword>
<name>A0AAV7LN76_PLEWA</name>
<gene>
    <name evidence="2" type="ORF">NDU88_005063</name>
</gene>
<accession>A0AAV7LN76</accession>
<organism evidence="2 3">
    <name type="scientific">Pleurodeles waltl</name>
    <name type="common">Iberian ribbed newt</name>
    <dbReference type="NCBI Taxonomy" id="8319"/>
    <lineage>
        <taxon>Eukaryota</taxon>
        <taxon>Metazoa</taxon>
        <taxon>Chordata</taxon>
        <taxon>Craniata</taxon>
        <taxon>Vertebrata</taxon>
        <taxon>Euteleostomi</taxon>
        <taxon>Amphibia</taxon>
        <taxon>Batrachia</taxon>
        <taxon>Caudata</taxon>
        <taxon>Salamandroidea</taxon>
        <taxon>Salamandridae</taxon>
        <taxon>Pleurodelinae</taxon>
        <taxon>Pleurodeles</taxon>
    </lineage>
</organism>